<organism evidence="3 4">
    <name type="scientific">Pristionchus fissidentatus</name>
    <dbReference type="NCBI Taxonomy" id="1538716"/>
    <lineage>
        <taxon>Eukaryota</taxon>
        <taxon>Metazoa</taxon>
        <taxon>Ecdysozoa</taxon>
        <taxon>Nematoda</taxon>
        <taxon>Chromadorea</taxon>
        <taxon>Rhabditida</taxon>
        <taxon>Rhabditina</taxon>
        <taxon>Diplogasteromorpha</taxon>
        <taxon>Diplogasteroidea</taxon>
        <taxon>Neodiplogasteridae</taxon>
        <taxon>Pristionchus</taxon>
    </lineage>
</organism>
<feature type="region of interest" description="Disordered" evidence="2">
    <location>
        <begin position="1"/>
        <end position="124"/>
    </location>
</feature>
<feature type="compositionally biased region" description="Polar residues" evidence="2">
    <location>
        <begin position="43"/>
        <end position="53"/>
    </location>
</feature>
<evidence type="ECO:0000256" key="1">
    <source>
        <dbReference type="SAM" id="Coils"/>
    </source>
</evidence>
<keyword evidence="4" id="KW-1185">Reference proteome</keyword>
<reference evidence="3" key="1">
    <citation type="submission" date="2023-10" db="EMBL/GenBank/DDBJ databases">
        <title>Genome assembly of Pristionchus species.</title>
        <authorList>
            <person name="Yoshida K."/>
            <person name="Sommer R.J."/>
        </authorList>
    </citation>
    <scope>NUCLEOTIDE SEQUENCE</scope>
    <source>
        <strain evidence="3">RS5133</strain>
    </source>
</reference>
<proteinExistence type="predicted"/>
<accession>A0AAV5V8G6</accession>
<evidence type="ECO:0000256" key="2">
    <source>
        <dbReference type="SAM" id="MobiDB-lite"/>
    </source>
</evidence>
<dbReference type="Proteomes" id="UP001432322">
    <property type="component" value="Unassembled WGS sequence"/>
</dbReference>
<feature type="compositionally biased region" description="Basic and acidic residues" evidence="2">
    <location>
        <begin position="1"/>
        <end position="42"/>
    </location>
</feature>
<evidence type="ECO:0000313" key="3">
    <source>
        <dbReference type="EMBL" id="GMT14199.1"/>
    </source>
</evidence>
<dbReference type="AlphaFoldDB" id="A0AAV5V8G6"/>
<feature type="non-terminal residue" evidence="3">
    <location>
        <position position="1"/>
    </location>
</feature>
<gene>
    <name evidence="3" type="ORF">PFISCL1PPCAC_5496</name>
</gene>
<dbReference type="EMBL" id="BTSY01000002">
    <property type="protein sequence ID" value="GMT14199.1"/>
    <property type="molecule type" value="Genomic_DNA"/>
</dbReference>
<keyword evidence="1" id="KW-0175">Coiled coil</keyword>
<sequence length="380" mass="46117">KDCLDSKDEKKARELRAKREEMQRAHEVEMRKMEEQLRELTQRNEQTMKAISTETRRGMDQMKSEDEKRTEEMRRKIESDRREFERRRREEAAKESNEREKRETSRRTEINEDRKKGEMERNEYERMKKTEADVWNEKMRISEAEFNATKEQQEKELSRIRDEHENKLRKMMEDADRERELHADRLRRERERVAIAYQEYCSKWKNQMREMFTLMQQRIWSRQVEERWAARLAALREVHIPIHQSFFNLRFDLEDLTRCNGPDLSAWKRSEIEVKVSLLLDQLDVEIRIMGNEVDEMKKMAFEHPEAKFLADIQESADSIGKAANSLIESMEAIEKHLKTEYDQLLSVNQWKICENSFDDLERKIDLLPTLSGLKMKYQQ</sequence>
<protein>
    <recommendedName>
        <fullName evidence="5">Dynein regulatory complex protein 1/2 N-terminal domain-containing protein</fullName>
    </recommendedName>
</protein>
<feature type="compositionally biased region" description="Basic and acidic residues" evidence="2">
    <location>
        <begin position="54"/>
        <end position="124"/>
    </location>
</feature>
<evidence type="ECO:0008006" key="5">
    <source>
        <dbReference type="Google" id="ProtNLM"/>
    </source>
</evidence>
<comment type="caution">
    <text evidence="3">The sequence shown here is derived from an EMBL/GenBank/DDBJ whole genome shotgun (WGS) entry which is preliminary data.</text>
</comment>
<name>A0AAV5V8G6_9BILA</name>
<evidence type="ECO:0000313" key="4">
    <source>
        <dbReference type="Proteomes" id="UP001432322"/>
    </source>
</evidence>
<feature type="coiled-coil region" evidence="1">
    <location>
        <begin position="143"/>
        <end position="192"/>
    </location>
</feature>